<keyword evidence="3" id="KW-0732">Signal</keyword>
<feature type="compositionally biased region" description="Low complexity" evidence="2">
    <location>
        <begin position="1576"/>
        <end position="1591"/>
    </location>
</feature>
<dbReference type="Pfam" id="PF25023">
    <property type="entry name" value="TEN_YD-shell"/>
    <property type="match status" value="4"/>
</dbReference>
<dbReference type="NCBIfam" id="TIGR03696">
    <property type="entry name" value="Rhs_assc_core"/>
    <property type="match status" value="1"/>
</dbReference>
<dbReference type="PANTHER" id="PTHR32305:SF15">
    <property type="entry name" value="PROTEIN RHSA-RELATED"/>
    <property type="match status" value="1"/>
</dbReference>
<evidence type="ECO:0000259" key="4">
    <source>
        <dbReference type="Pfam" id="PF20148"/>
    </source>
</evidence>
<evidence type="ECO:0000256" key="3">
    <source>
        <dbReference type="SAM" id="SignalP"/>
    </source>
</evidence>
<dbReference type="InterPro" id="IPR045351">
    <property type="entry name" value="DUF6531"/>
</dbReference>
<feature type="region of interest" description="Disordered" evidence="2">
    <location>
        <begin position="1707"/>
        <end position="1726"/>
    </location>
</feature>
<feature type="region of interest" description="Disordered" evidence="2">
    <location>
        <begin position="1911"/>
        <end position="1963"/>
    </location>
</feature>
<feature type="region of interest" description="Disordered" evidence="2">
    <location>
        <begin position="1571"/>
        <end position="1591"/>
    </location>
</feature>
<feature type="domain" description="Teneurin-like YD-shell" evidence="5">
    <location>
        <begin position="671"/>
        <end position="861"/>
    </location>
</feature>
<dbReference type="InterPro" id="IPR050708">
    <property type="entry name" value="T6SS_VgrG/RHS"/>
</dbReference>
<evidence type="ECO:0000313" key="7">
    <source>
        <dbReference type="Proteomes" id="UP001174210"/>
    </source>
</evidence>
<dbReference type="InterPro" id="IPR022385">
    <property type="entry name" value="Rhs_assc_core"/>
</dbReference>
<protein>
    <submittedName>
        <fullName evidence="6">RHS repeat-associated core domain-containing protein</fullName>
    </submittedName>
</protein>
<dbReference type="InterPro" id="IPR031325">
    <property type="entry name" value="RHS_repeat"/>
</dbReference>
<dbReference type="SUPFAM" id="SSF69304">
    <property type="entry name" value="Tricorn protease N-terminal domain"/>
    <property type="match status" value="1"/>
</dbReference>
<dbReference type="InterPro" id="IPR056823">
    <property type="entry name" value="TEN-like_YD-shell"/>
</dbReference>
<sequence length="2098" mass="219287">MRRSWTRSAVTSLALGALVATGTVTPAEAAPWEIARRTSAATLAEVRAAAADREVREKEETTAPPPVTEGTVRPGATSKVAAESLGVTATFSGHTVDDQLTVTVGEAPRTAEVSARAEQPGGGVPVSDPVEITAVDGAGKERTSFPAKRVDTRGGGGKGPVVSDVVPGLALALKPDSKAVKAADVELATLRIYTREGAGDPWVQLPSYYDTKTGLVKGESTHLSQFVVIGTKFVPPPGPVVVLDPDNDDGRVTTPAPPVSELGYNIRLAQLVRGILQQDCRASVQLTREDPAVPFVSRTTRAGIAASFNPVATVGLAFNTLDGESWGGGDASLGGSQVYSRGGGADDALSNALVGNLPTYTTRPARNLGNNGTFPGSEFDGVPGALTHLEALFLDNNLDRAIIDDPAGFQHIANGVLVGLGTWLETQGFDCTDPVTGGWPAPPSAADIARWRLLGLQNYLTYGGEPFSFSTGNLVEQEKLFSLPGLGGSTTDLTLFYNSQDGRLSRVGAGWSFGLGARAQRFDDGGVMVVRGDGASFVFNPDGAGGYRTEPGLHQTLTEQPGGRLLLTDVSGESWVFDAGDIEGIGELISHTDENGSTTALSYGPADPDVQQFVPLTSITVPGGQVIQVQSDAEGRVTGFTRPGGDRWSLEYDAAGDLRTITLPDGRTHRFAYDGSHQLLTATDATGTLYLRNEYDGAGRIVKQWDAAGKLRTLDYSKAGQTTYTDTLGRKSVYFYDSAFRVTKVQHPDGTTASFAFDGQNNVTTSTDENAHTTRYAYDSSGNILSETTPSGQVIKYTYTPTGRLATKTDAGGAKGAARTWAYDYDAAGRLTTVHQPDGTALTRRYDAAGNLVASVQPSGATTTYGHDAAGNITTVTDATGAVTRYAYDAAGRITSVTDANGRTTGYSWDSGDRVTAVTDPAGGVTVYGYEPNDHVSSVTDPAGGRSAFVWDALFHLTQTTNPVGGVTAYTYDGEDSLIGAKNPLGDTTNYRTDGQDRVTEVTDPNGGNWKREYDGVGNVTRVTSPTGASTRYAYNASGNLLSQTDPTGAVTRYAYDGVGRPVAVTDADGVTTRFAYDVMDRVTRVTDGAGKHTDYAYDADGNVVTVTDRKGDATVYAYDAAGRLRSSTTPTGSTTSYSYDSVGNVVATTDPLGRSTTIAYTPTDQVASVTDAAGNTTSYGYDGAGRRTSVTDANGHTTRYAYDPAGRQTGLTDPTGATTAYGYDVGGRQTSLTAPGGSITRYEYDPAGQLTQVVEGYKKGAKPGPAVNVSTRYAYDPDGNLLTVSDPNGHTTRYTVDAAGRTTSETNPVGNTSRRTYTAAGRESSVVTGTGATTSFRYDKRGDLVRQDAAGAIATFEYDSEQNLIAVTDPGGVTGFQYDADGRITVQLDQQGGRLKTAYDKAGQTASVTLPTGKKLSYTYDRAGRATSQSSPWGDLAYAWDAVGNLTRLDRSTGVGSAYAYDAADRVTAITHTTPQPSAPAVPVATPTPAPYAKGSAAATACTGVSGYLGARAASTTAAPLCEKAAEYVKVRTLPAEGNPVPDGGVLSYRYAYDADGNVTSATRRIASTPDKLGSSALPTTPAPATSVTTSTTDYAYDPLGRLASSKTTAGEKNTYGYDAAGNRTSWSRSGAKDGDFSQRASFNDANQLTGSETSGRGRGVSAGTASYSYDAAGNRVNQTVAGVSTRFAYNPAGQTTEVAREGRTTSYGYDGLGRNTSVTDQSRYGTSTTRTVFDGLQPAQQSARSTGTTTLIRDALGSLAEHVTQDGTATWDLLDRLGSTVAGAAGGSITQLSSYEDWGAQRFETGAWSAPENFTGESTDPTEGLNHYYARTYDPAAAVWTSADPWRGLLTQPQSLHRYAYVENDPATSFDELGFKAKQQRLKLPPPLPKCEPLRQKCGGSPLPIAGTGPTNMCISDPRPPCSSQYLPPSPQPSRGPGSPERPKATGPNSKSDVTDSHGCKPGTLWQSNAYTNGKCESVEVLKQQAANVGKFFDLLGWIGAAAGLASLIPGLQWLAPIALVAGAASTIYNCVVGGKKVGSCIVGIVGTVIPGAGKLLGAALRGKVEAWISDALSQGFGALGIAGDGFGIAQLDGFK</sequence>
<dbReference type="NCBIfam" id="TIGR01643">
    <property type="entry name" value="YD_repeat_2x"/>
    <property type="match status" value="24"/>
</dbReference>
<reference evidence="6" key="1">
    <citation type="submission" date="2023-03" db="EMBL/GenBank/DDBJ databases">
        <title>MT1 and MT2 Draft Genomes of Novel Species.</title>
        <authorList>
            <person name="Venkateswaran K."/>
        </authorList>
    </citation>
    <scope>NUCLEOTIDE SEQUENCE</scope>
    <source>
        <strain evidence="6">F6_8S_P_1A</strain>
    </source>
</reference>
<feature type="domain" description="Teneurin-like YD-shell" evidence="5">
    <location>
        <begin position="1590"/>
        <end position="1868"/>
    </location>
</feature>
<accession>A0ABT8IXH9</accession>
<dbReference type="Pfam" id="PF20148">
    <property type="entry name" value="DUF6531"/>
    <property type="match status" value="1"/>
</dbReference>
<dbReference type="Pfam" id="PF05593">
    <property type="entry name" value="RHS_repeat"/>
    <property type="match status" value="6"/>
</dbReference>
<feature type="domain" description="Teneurin-like YD-shell" evidence="5">
    <location>
        <begin position="1030"/>
        <end position="1171"/>
    </location>
</feature>
<proteinExistence type="predicted"/>
<feature type="domain" description="DUF6531" evidence="4">
    <location>
        <begin position="464"/>
        <end position="539"/>
    </location>
</feature>
<feature type="region of interest" description="Disordered" evidence="2">
    <location>
        <begin position="1613"/>
        <end position="1662"/>
    </location>
</feature>
<feature type="region of interest" description="Disordered" evidence="2">
    <location>
        <begin position="51"/>
        <end position="75"/>
    </location>
</feature>
<dbReference type="SUPFAM" id="SSF101898">
    <property type="entry name" value="NHL repeat"/>
    <property type="match status" value="1"/>
</dbReference>
<keyword evidence="1" id="KW-0677">Repeat</keyword>
<dbReference type="EMBL" id="JAROCB010000002">
    <property type="protein sequence ID" value="MDN4597531.1"/>
    <property type="molecule type" value="Genomic_DNA"/>
</dbReference>
<evidence type="ECO:0000256" key="2">
    <source>
        <dbReference type="SAM" id="MobiDB-lite"/>
    </source>
</evidence>
<evidence type="ECO:0000256" key="1">
    <source>
        <dbReference type="ARBA" id="ARBA00022737"/>
    </source>
</evidence>
<feature type="signal peptide" evidence="3">
    <location>
        <begin position="1"/>
        <end position="29"/>
    </location>
</feature>
<dbReference type="Proteomes" id="UP001174210">
    <property type="component" value="Unassembled WGS sequence"/>
</dbReference>
<dbReference type="Gene3D" id="3.40.630.40">
    <property type="entry name" value="Zn-dependent exopeptidases"/>
    <property type="match status" value="1"/>
</dbReference>
<dbReference type="InterPro" id="IPR006530">
    <property type="entry name" value="YD"/>
</dbReference>
<evidence type="ECO:0000259" key="5">
    <source>
        <dbReference type="Pfam" id="PF25023"/>
    </source>
</evidence>
<dbReference type="Gene3D" id="2.180.10.10">
    <property type="entry name" value="RHS repeat-associated core"/>
    <property type="match status" value="5"/>
</dbReference>
<feature type="compositionally biased region" description="Basic and acidic residues" evidence="2">
    <location>
        <begin position="51"/>
        <end position="61"/>
    </location>
</feature>
<gene>
    <name evidence="6" type="ORF">P5G59_10300</name>
</gene>
<feature type="compositionally biased region" description="Polar residues" evidence="2">
    <location>
        <begin position="1716"/>
        <end position="1726"/>
    </location>
</feature>
<feature type="compositionally biased region" description="Polar residues" evidence="2">
    <location>
        <begin position="1640"/>
        <end position="1656"/>
    </location>
</feature>
<dbReference type="SUPFAM" id="SSF53187">
    <property type="entry name" value="Zn-dependent exopeptidases"/>
    <property type="match status" value="1"/>
</dbReference>
<comment type="caution">
    <text evidence="6">The sequence shown here is derived from an EMBL/GenBank/DDBJ whole genome shotgun (WGS) entry which is preliminary data.</text>
</comment>
<feature type="region of interest" description="Disordered" evidence="2">
    <location>
        <begin position="983"/>
        <end position="1009"/>
    </location>
</feature>
<evidence type="ECO:0000313" key="6">
    <source>
        <dbReference type="EMBL" id="MDN4597531.1"/>
    </source>
</evidence>
<organism evidence="6 7">
    <name type="scientific">Leifsonia virtsii</name>
    <dbReference type="NCBI Taxonomy" id="3035915"/>
    <lineage>
        <taxon>Bacteria</taxon>
        <taxon>Bacillati</taxon>
        <taxon>Actinomycetota</taxon>
        <taxon>Actinomycetes</taxon>
        <taxon>Micrococcales</taxon>
        <taxon>Microbacteriaceae</taxon>
        <taxon>Leifsonia</taxon>
    </lineage>
</organism>
<feature type="domain" description="Teneurin-like YD-shell" evidence="5">
    <location>
        <begin position="1332"/>
        <end position="1473"/>
    </location>
</feature>
<dbReference type="RefSeq" id="WP_301218595.1">
    <property type="nucleotide sequence ID" value="NZ_JAROCB010000002.1"/>
</dbReference>
<keyword evidence="7" id="KW-1185">Reference proteome</keyword>
<dbReference type="PANTHER" id="PTHR32305">
    <property type="match status" value="1"/>
</dbReference>
<name>A0ABT8IXH9_9MICO</name>
<feature type="chain" id="PRO_5045801986" evidence="3">
    <location>
        <begin position="30"/>
        <end position="2098"/>
    </location>
</feature>